<evidence type="ECO:0000256" key="4">
    <source>
        <dbReference type="ARBA" id="ARBA00022989"/>
    </source>
</evidence>
<dbReference type="Pfam" id="PF01578">
    <property type="entry name" value="Cytochrom_C_asm"/>
    <property type="match status" value="1"/>
</dbReference>
<reference evidence="9 10" key="1">
    <citation type="submission" date="2019-02" db="EMBL/GenBank/DDBJ databases">
        <title>Deep-cultivation of Planctomycetes and their phenomic and genomic characterization uncovers novel biology.</title>
        <authorList>
            <person name="Wiegand S."/>
            <person name="Jogler M."/>
            <person name="Boedeker C."/>
            <person name="Pinto D."/>
            <person name="Vollmers J."/>
            <person name="Rivas-Marin E."/>
            <person name="Kohn T."/>
            <person name="Peeters S.H."/>
            <person name="Heuer A."/>
            <person name="Rast P."/>
            <person name="Oberbeckmann S."/>
            <person name="Bunk B."/>
            <person name="Jeske O."/>
            <person name="Meyerdierks A."/>
            <person name="Storesund J.E."/>
            <person name="Kallscheuer N."/>
            <person name="Luecker S."/>
            <person name="Lage O.M."/>
            <person name="Pohl T."/>
            <person name="Merkel B.J."/>
            <person name="Hornburger P."/>
            <person name="Mueller R.-W."/>
            <person name="Bruemmer F."/>
            <person name="Labrenz M."/>
            <person name="Spormann A.M."/>
            <person name="Op den Camp H."/>
            <person name="Overmann J."/>
            <person name="Amann R."/>
            <person name="Jetten M.S.M."/>
            <person name="Mascher T."/>
            <person name="Medema M.H."/>
            <person name="Devos D.P."/>
            <person name="Kaster A.-K."/>
            <person name="Ovreas L."/>
            <person name="Rohde M."/>
            <person name="Galperin M.Y."/>
            <person name="Jogler C."/>
        </authorList>
    </citation>
    <scope>NUCLEOTIDE SEQUENCE [LARGE SCALE GENOMIC DNA]</scope>
    <source>
        <strain evidence="9 10">Spb1</strain>
    </source>
</reference>
<dbReference type="EMBL" id="CP036299">
    <property type="protein sequence ID" value="QDV28900.1"/>
    <property type="molecule type" value="Genomic_DNA"/>
</dbReference>
<feature type="transmembrane region" description="Helical" evidence="6">
    <location>
        <begin position="40"/>
        <end position="60"/>
    </location>
</feature>
<evidence type="ECO:0000256" key="1">
    <source>
        <dbReference type="ARBA" id="ARBA00004141"/>
    </source>
</evidence>
<evidence type="ECO:0000259" key="7">
    <source>
        <dbReference type="Pfam" id="PF01578"/>
    </source>
</evidence>
<evidence type="ECO:0000313" key="10">
    <source>
        <dbReference type="Proteomes" id="UP000315349"/>
    </source>
</evidence>
<dbReference type="Proteomes" id="UP000315349">
    <property type="component" value="Chromosome"/>
</dbReference>
<dbReference type="InterPro" id="IPR002541">
    <property type="entry name" value="Cyt_c_assembly"/>
</dbReference>
<gene>
    <name evidence="9" type="primary">ccsA_1</name>
    <name evidence="9" type="ORF">Spb1_07660</name>
</gene>
<dbReference type="GO" id="GO:0017004">
    <property type="term" value="P:cytochrome complex assembly"/>
    <property type="evidence" value="ECO:0007669"/>
    <property type="project" value="UniProtKB-KW"/>
</dbReference>
<keyword evidence="2 6" id="KW-0812">Transmembrane</keyword>
<dbReference type="KEGG" id="peh:Spb1_07660"/>
<feature type="transmembrane region" description="Helical" evidence="6">
    <location>
        <begin position="546"/>
        <end position="569"/>
    </location>
</feature>
<organism evidence="9 10">
    <name type="scientific">Planctopirus ephydatiae</name>
    <dbReference type="NCBI Taxonomy" id="2528019"/>
    <lineage>
        <taxon>Bacteria</taxon>
        <taxon>Pseudomonadati</taxon>
        <taxon>Planctomycetota</taxon>
        <taxon>Planctomycetia</taxon>
        <taxon>Planctomycetales</taxon>
        <taxon>Planctomycetaceae</taxon>
        <taxon>Planctopirus</taxon>
    </lineage>
</organism>
<feature type="transmembrane region" description="Helical" evidence="6">
    <location>
        <begin position="1136"/>
        <end position="1153"/>
    </location>
</feature>
<feature type="transmembrane region" description="Helical" evidence="6">
    <location>
        <begin position="932"/>
        <end position="954"/>
    </location>
</feature>
<feature type="transmembrane region" description="Helical" evidence="6">
    <location>
        <begin position="613"/>
        <end position="632"/>
    </location>
</feature>
<protein>
    <submittedName>
        <fullName evidence="9">Cytochrome c biogenesis protein CcsA</fullName>
    </submittedName>
</protein>
<keyword evidence="10" id="KW-1185">Reference proteome</keyword>
<evidence type="ECO:0000256" key="3">
    <source>
        <dbReference type="ARBA" id="ARBA00022748"/>
    </source>
</evidence>
<feature type="transmembrane region" description="Helical" evidence="6">
    <location>
        <begin position="100"/>
        <end position="119"/>
    </location>
</feature>
<evidence type="ECO:0000256" key="2">
    <source>
        <dbReference type="ARBA" id="ARBA00022692"/>
    </source>
</evidence>
<feature type="transmembrane region" description="Helical" evidence="6">
    <location>
        <begin position="1112"/>
        <end position="1129"/>
    </location>
</feature>
<feature type="transmembrane region" description="Helical" evidence="6">
    <location>
        <begin position="131"/>
        <end position="150"/>
    </location>
</feature>
<feature type="transmembrane region" description="Helical" evidence="6">
    <location>
        <begin position="1029"/>
        <end position="1054"/>
    </location>
</feature>
<comment type="subcellular location">
    <subcellularLocation>
        <location evidence="1">Membrane</location>
        <topology evidence="1">Multi-pass membrane protein</topology>
    </subcellularLocation>
</comment>
<dbReference type="GO" id="GO:0005886">
    <property type="term" value="C:plasma membrane"/>
    <property type="evidence" value="ECO:0007669"/>
    <property type="project" value="TreeGrafter"/>
</dbReference>
<feature type="transmembrane region" description="Helical" evidence="6">
    <location>
        <begin position="992"/>
        <end position="1009"/>
    </location>
</feature>
<keyword evidence="4 6" id="KW-1133">Transmembrane helix</keyword>
<evidence type="ECO:0000256" key="5">
    <source>
        <dbReference type="ARBA" id="ARBA00023136"/>
    </source>
</evidence>
<dbReference type="RefSeq" id="WP_145295988.1">
    <property type="nucleotide sequence ID" value="NZ_CP036299.1"/>
</dbReference>
<evidence type="ECO:0000259" key="8">
    <source>
        <dbReference type="Pfam" id="PF05140"/>
    </source>
</evidence>
<sequence>MATEFLPRTALNELNVPAISKPGLLGLVRSILMPLASLKLTVVLFAMAIFIVLAGTLAQVEDDIWVVIRDYFRTPIAWIRFQIFFPPSFFPDMPKIPGGFYFPGGWLIGTIMAINLLAAHTVRFTFQAKGLRLFSGIGVLLVGAAMTWVVIISGDNASGILPENQQLYDQLWLCLKVSVYASFVLLFASLFWVPLSKPVTWGLLATGLAISIAGIIWLLIPGNSETPSPSSMRILWQLTKGGLAGGCLLAGCLLAFGQRAGIVLLHGGIALLMLSEVLVGTRAVEAQMSLSEGQTQNFVQDVRTVELAISNPLNDKSESVTVIPSNVLLGEPWGWKRYLPSFLGGGSTGGALDETLTDPALPFGIRIHKFYNNAQIVDPKSFATNPATAGHGLKIGAIAAETSKGTDAGGKVDMPAAYVELFKKDATSLGTYLVSALLAESGEIDSVDVDGKKYQLALRFERHYKPYSVTLKDVRRELYIGTSTPKDFSSDLHIYDPARHVDRDVKVWMNNPLRFAGDTLYQTGYHQSPQSGAEFSTISVVANQGWMIPYVSCMIVAIGMLAQFMITLLRFLNRIQKPEPAAMSIAEISDDPRRRPAKRPVVEDEPKPRTWGVWGWIPAGVAVLVFGGYIAGQSMPRSTPFTEFDLASFGELPVVSQGRTKPFDTLARTSLQVLSGKSTYADANDKSQPAIRWLLDIMAQPRVGGDHRVLRIENFELLALLGLERRPGFRYSPMEVADKLPELARQADLAREKPATELTAFEKKLLQFERQIGQLDLLTAAFGLPRIGQENPANDLREAIRRQQALEVRHPPLAVPPAADEDKWQTFASAWTMGIIRSVLSREEQDSQALSYLVTIYSSWAANKPQEFNKAVADYREWLATQNLKDVSLTKLRFEAYFNRVDWFTQAAVVYLAGFVLAMLSWLFWQKPLGRAALALLILGVIVHTLALAGRMYISGRPPVTNLYSSAVFIGWASVLLGILLEAIYRNGIGNVIGATAGYATLLIAWGLAADGDTFDVLQAVLDTQFWLATHVTCITLGYATTYIAGLLGLIYLVRGVLTPSLTPNMHRELYRMTYGVLCFSIFFSFVGTVLGGLWADDSWGRFWGWDPKENGALMIVLWNALALHARWGGLVKERGLAVLAVMGNIVVSWSWFGVNELGVGLHSYGFKEGTLFWLGLFVLSQLVVVMLGLVPKGFWWSARRHPELLSYYDR</sequence>
<feature type="transmembrane region" description="Helical" evidence="6">
    <location>
        <begin position="1075"/>
        <end position="1096"/>
    </location>
</feature>
<dbReference type="OrthoDB" id="9814290at2"/>
<feature type="transmembrane region" description="Helical" evidence="6">
    <location>
        <begin position="966"/>
        <end position="985"/>
    </location>
</feature>
<feature type="transmembrane region" description="Helical" evidence="6">
    <location>
        <begin position="1173"/>
        <end position="1191"/>
    </location>
</feature>
<dbReference type="AlphaFoldDB" id="A0A518GJY2"/>
<evidence type="ECO:0000313" key="9">
    <source>
        <dbReference type="EMBL" id="QDV28900.1"/>
    </source>
</evidence>
<dbReference type="Pfam" id="PF05140">
    <property type="entry name" value="ResB"/>
    <property type="match status" value="1"/>
</dbReference>
<accession>A0A518GJY2</accession>
<feature type="domain" description="Cytochrome c assembly protein" evidence="7">
    <location>
        <begin position="961"/>
        <end position="1163"/>
    </location>
</feature>
<proteinExistence type="predicted"/>
<feature type="transmembrane region" description="Helical" evidence="6">
    <location>
        <begin position="200"/>
        <end position="222"/>
    </location>
</feature>
<feature type="transmembrane region" description="Helical" evidence="6">
    <location>
        <begin position="263"/>
        <end position="284"/>
    </location>
</feature>
<feature type="transmembrane region" description="Helical" evidence="6">
    <location>
        <begin position="903"/>
        <end position="925"/>
    </location>
</feature>
<evidence type="ECO:0000256" key="6">
    <source>
        <dbReference type="SAM" id="Phobius"/>
    </source>
</evidence>
<name>A0A518GJY2_9PLAN</name>
<keyword evidence="5 6" id="KW-0472">Membrane</keyword>
<feature type="transmembrane region" description="Helical" evidence="6">
    <location>
        <begin position="170"/>
        <end position="193"/>
    </location>
</feature>
<feature type="transmembrane region" description="Helical" evidence="6">
    <location>
        <begin position="234"/>
        <end position="256"/>
    </location>
</feature>
<keyword evidence="3" id="KW-0201">Cytochrome c-type biogenesis</keyword>
<dbReference type="PANTHER" id="PTHR30071:SF1">
    <property type="entry name" value="CYTOCHROME B_B6 PROTEIN-RELATED"/>
    <property type="match status" value="1"/>
</dbReference>
<feature type="domain" description="ResB-like" evidence="8">
    <location>
        <begin position="457"/>
        <end position="537"/>
    </location>
</feature>
<dbReference type="GO" id="GO:0020037">
    <property type="term" value="F:heme binding"/>
    <property type="evidence" value="ECO:0007669"/>
    <property type="project" value="InterPro"/>
</dbReference>
<dbReference type="InterPro" id="IPR007816">
    <property type="entry name" value="ResB-like_domain"/>
</dbReference>
<dbReference type="PANTHER" id="PTHR30071">
    <property type="entry name" value="HEME EXPORTER PROTEIN C"/>
    <property type="match status" value="1"/>
</dbReference>
<dbReference type="InterPro" id="IPR045062">
    <property type="entry name" value="Cyt_c_biogenesis_CcsA/CcmC"/>
</dbReference>